<feature type="non-terminal residue" evidence="7">
    <location>
        <position position="1"/>
    </location>
</feature>
<protein>
    <recommendedName>
        <fullName evidence="9">Spondin-like TSP1 domain-containing protein</fullName>
    </recommendedName>
</protein>
<dbReference type="EMBL" id="UYYB01104839">
    <property type="protein sequence ID" value="VDM79357.1"/>
    <property type="molecule type" value="Genomic_DNA"/>
</dbReference>
<dbReference type="SUPFAM" id="SSF82895">
    <property type="entry name" value="TSP-1 type 1 repeat"/>
    <property type="match status" value="1"/>
</dbReference>
<dbReference type="Pfam" id="PF25031">
    <property type="entry name" value="SBSPON_C"/>
    <property type="match status" value="1"/>
</dbReference>
<gene>
    <name evidence="7" type="ORF">SVUK_LOCUS14355</name>
</gene>
<name>A0A3P7JSZ9_STRVU</name>
<dbReference type="OrthoDB" id="98591at2759"/>
<dbReference type="Proteomes" id="UP000270094">
    <property type="component" value="Unassembled WGS sequence"/>
</dbReference>
<keyword evidence="3" id="KW-0325">Glycoprotein</keyword>
<feature type="domain" description="Spondin-like TSP1" evidence="5">
    <location>
        <begin position="89"/>
        <end position="140"/>
    </location>
</feature>
<dbReference type="FunFam" id="2.20.100.10:FF:000019">
    <property type="entry name" value="Thrombospondin type 1 domain containing 7A"/>
    <property type="match status" value="1"/>
</dbReference>
<dbReference type="InterPro" id="IPR044004">
    <property type="entry name" value="TSP1_spondin_dom"/>
</dbReference>
<dbReference type="InterPro" id="IPR000884">
    <property type="entry name" value="TSP1_rpt"/>
</dbReference>
<evidence type="ECO:0000256" key="3">
    <source>
        <dbReference type="ARBA" id="ARBA00023180"/>
    </source>
</evidence>
<keyword evidence="2" id="KW-1015">Disulfide bond</keyword>
<dbReference type="PANTHER" id="PTHR20920:SF5">
    <property type="entry name" value="SMB DOMAIN-CONTAINING PROTEIN"/>
    <property type="match status" value="1"/>
</dbReference>
<accession>A0A3P7JSZ9</accession>
<evidence type="ECO:0000256" key="4">
    <source>
        <dbReference type="SAM" id="MobiDB-lite"/>
    </source>
</evidence>
<dbReference type="PANTHER" id="PTHR20920">
    <property type="entry name" value="RPE-SPONDIN"/>
    <property type="match status" value="1"/>
</dbReference>
<dbReference type="AlphaFoldDB" id="A0A3P7JSZ9"/>
<evidence type="ECO:0000313" key="8">
    <source>
        <dbReference type="Proteomes" id="UP000270094"/>
    </source>
</evidence>
<evidence type="ECO:0000259" key="5">
    <source>
        <dbReference type="Pfam" id="PF19028"/>
    </source>
</evidence>
<dbReference type="Gene3D" id="2.20.100.10">
    <property type="entry name" value="Thrombospondin type-1 (TSP1) repeat"/>
    <property type="match status" value="1"/>
</dbReference>
<dbReference type="SMART" id="SM00209">
    <property type="entry name" value="TSP1"/>
    <property type="match status" value="1"/>
</dbReference>
<evidence type="ECO:0000256" key="1">
    <source>
        <dbReference type="ARBA" id="ARBA00022729"/>
    </source>
</evidence>
<organism evidence="7 8">
    <name type="scientific">Strongylus vulgaris</name>
    <name type="common">Blood worm</name>
    <dbReference type="NCBI Taxonomy" id="40348"/>
    <lineage>
        <taxon>Eukaryota</taxon>
        <taxon>Metazoa</taxon>
        <taxon>Ecdysozoa</taxon>
        <taxon>Nematoda</taxon>
        <taxon>Chromadorea</taxon>
        <taxon>Rhabditida</taxon>
        <taxon>Rhabditina</taxon>
        <taxon>Rhabditomorpha</taxon>
        <taxon>Strongyloidea</taxon>
        <taxon>Strongylidae</taxon>
        <taxon>Strongylus</taxon>
    </lineage>
</organism>
<feature type="domain" description="SBSPON-like C-terminal" evidence="6">
    <location>
        <begin position="156"/>
        <end position="235"/>
    </location>
</feature>
<reference evidence="7 8" key="1">
    <citation type="submission" date="2018-11" db="EMBL/GenBank/DDBJ databases">
        <authorList>
            <consortium name="Pathogen Informatics"/>
        </authorList>
    </citation>
    <scope>NUCLEOTIDE SEQUENCE [LARGE SCALE GENOMIC DNA]</scope>
</reference>
<evidence type="ECO:0000259" key="6">
    <source>
        <dbReference type="Pfam" id="PF25031"/>
    </source>
</evidence>
<dbReference type="InterPro" id="IPR039942">
    <property type="entry name" value="SBSPO"/>
</dbReference>
<evidence type="ECO:0000313" key="7">
    <source>
        <dbReference type="EMBL" id="VDM79357.1"/>
    </source>
</evidence>
<sequence length="235" mass="27421">PTDDDVISNRVPKSNNHEEQTSPARKITHFLFGYPQGPDVPPEDIQRYTPKPKHLLIRYSILSQHIPLTVSTTPVTDEYYDEDEDGRDCIVSEWGSWENCVADDGTCGIGVQQRTRYVRQEAIRGGKECPPLKEMRTCYVECPKRRSLDDLTTVALLLDYRYNETRAKTARDNIYWDLPSVHEKLKEATYYCVKYKIGYVNRNCWHKQFKTRLFKGNTICAECQPEATLHRNNRR</sequence>
<evidence type="ECO:0000256" key="2">
    <source>
        <dbReference type="ARBA" id="ARBA00023157"/>
    </source>
</evidence>
<proteinExistence type="predicted"/>
<feature type="region of interest" description="Disordered" evidence="4">
    <location>
        <begin position="1"/>
        <end position="23"/>
    </location>
</feature>
<dbReference type="InterPro" id="IPR056801">
    <property type="entry name" value="SBSPON_C"/>
</dbReference>
<dbReference type="InterPro" id="IPR036383">
    <property type="entry name" value="TSP1_rpt_sf"/>
</dbReference>
<keyword evidence="8" id="KW-1185">Reference proteome</keyword>
<keyword evidence="1" id="KW-0732">Signal</keyword>
<evidence type="ECO:0008006" key="9">
    <source>
        <dbReference type="Google" id="ProtNLM"/>
    </source>
</evidence>
<dbReference type="Pfam" id="PF19028">
    <property type="entry name" value="TSP1_spondin"/>
    <property type="match status" value="1"/>
</dbReference>
<dbReference type="PROSITE" id="PS50092">
    <property type="entry name" value="TSP1"/>
    <property type="match status" value="1"/>
</dbReference>